<dbReference type="HAMAP" id="MF_00425">
    <property type="entry name" value="NqrA"/>
    <property type="match status" value="1"/>
</dbReference>
<evidence type="ECO:0000259" key="11">
    <source>
        <dbReference type="Pfam" id="PF24836"/>
    </source>
</evidence>
<feature type="domain" description="NqrA N-terminal barrel-sandwich hybrid" evidence="9">
    <location>
        <begin position="2"/>
        <end position="94"/>
    </location>
</feature>
<comment type="function">
    <text evidence="8">NQR complex catalyzes the reduction of ubiquinone-1 to ubiquinol by two successive reactions, coupled with the transport of Na(+) ions from the cytoplasm to the periplasm. NqrA to NqrE are probably involved in the second step, the conversion of ubisemiquinone to ubiquinol.</text>
</comment>
<evidence type="ECO:0000256" key="4">
    <source>
        <dbReference type="ARBA" id="ARBA00023053"/>
    </source>
</evidence>
<evidence type="ECO:0000256" key="7">
    <source>
        <dbReference type="ARBA" id="ARBA00023201"/>
    </source>
</evidence>
<evidence type="ECO:0000256" key="3">
    <source>
        <dbReference type="ARBA" id="ARBA00023027"/>
    </source>
</evidence>
<evidence type="ECO:0000256" key="5">
    <source>
        <dbReference type="ARBA" id="ARBA00023065"/>
    </source>
</evidence>
<protein>
    <recommendedName>
        <fullName evidence="8">Na(+)-translocating NADH-quinone reductase subunit A</fullName>
        <shortName evidence="8">Na(+)-NQR subunit A</shortName>
        <shortName evidence="8">Na(+)-translocating NQR subunit A</shortName>
        <ecNumber evidence="8">7.2.1.1</ecNumber>
    </recommendedName>
    <alternativeName>
        <fullName evidence="8">NQR complex subunit A</fullName>
    </alternativeName>
    <alternativeName>
        <fullName evidence="8">NQR-1 subunit A</fullName>
    </alternativeName>
</protein>
<dbReference type="Pfam" id="PF24836">
    <property type="entry name" value="NQRA_2nd"/>
    <property type="match status" value="1"/>
</dbReference>
<name>A0ABY0IF20_9BACT</name>
<evidence type="ECO:0000256" key="6">
    <source>
        <dbReference type="ARBA" id="ARBA00023075"/>
    </source>
</evidence>
<dbReference type="InterPro" id="IPR056147">
    <property type="entry name" value="NQRA_N"/>
</dbReference>
<comment type="caution">
    <text evidence="12">The sequence shown here is derived from an EMBL/GenBank/DDBJ whole genome shotgun (WGS) entry which is preliminary data.</text>
</comment>
<dbReference type="EMBL" id="QDKL01000003">
    <property type="protein sequence ID" value="RZF21124.1"/>
    <property type="molecule type" value="Genomic_DNA"/>
</dbReference>
<keyword evidence="5 8" id="KW-0406">Ion transport</keyword>
<dbReference type="NCBIfam" id="NF003759">
    <property type="entry name" value="PRK05352.1-2"/>
    <property type="match status" value="1"/>
</dbReference>
<comment type="subunit">
    <text evidence="8">Composed of six subunits; NqrA, NqrB, NqrC, NqrD, NqrE and NqrF.</text>
</comment>
<proteinExistence type="inferred from homology"/>
<evidence type="ECO:0000313" key="12">
    <source>
        <dbReference type="EMBL" id="RZF21124.1"/>
    </source>
</evidence>
<keyword evidence="6 8" id="KW-0830">Ubiquinone</keyword>
<dbReference type="Pfam" id="PF11973">
    <property type="entry name" value="NQRA_SLBB"/>
    <property type="match status" value="1"/>
</dbReference>
<evidence type="ECO:0000313" key="13">
    <source>
        <dbReference type="Proteomes" id="UP000443582"/>
    </source>
</evidence>
<accession>A0ABY0IF20</accession>
<dbReference type="Pfam" id="PF05896">
    <property type="entry name" value="NQRA_N"/>
    <property type="match status" value="1"/>
</dbReference>
<dbReference type="NCBIfam" id="TIGR01936">
    <property type="entry name" value="nqrA"/>
    <property type="match status" value="1"/>
</dbReference>
<dbReference type="EC" id="7.2.1.1" evidence="8"/>
<feature type="domain" description="Na(+)-translocating NADH-quinone reductase subunit A C-terminal" evidence="10">
    <location>
        <begin position="262"/>
        <end position="310"/>
    </location>
</feature>
<evidence type="ECO:0000256" key="1">
    <source>
        <dbReference type="ARBA" id="ARBA00022448"/>
    </source>
</evidence>
<comment type="catalytic activity">
    <reaction evidence="8">
        <text>a ubiquinone + n Na(+)(in) + NADH + H(+) = a ubiquinol + n Na(+)(out) + NAD(+)</text>
        <dbReference type="Rhea" id="RHEA:47748"/>
        <dbReference type="Rhea" id="RHEA-COMP:9565"/>
        <dbReference type="Rhea" id="RHEA-COMP:9566"/>
        <dbReference type="ChEBI" id="CHEBI:15378"/>
        <dbReference type="ChEBI" id="CHEBI:16389"/>
        <dbReference type="ChEBI" id="CHEBI:17976"/>
        <dbReference type="ChEBI" id="CHEBI:29101"/>
        <dbReference type="ChEBI" id="CHEBI:57540"/>
        <dbReference type="ChEBI" id="CHEBI:57945"/>
        <dbReference type="EC" id="7.2.1.1"/>
    </reaction>
</comment>
<evidence type="ECO:0000259" key="9">
    <source>
        <dbReference type="Pfam" id="PF05896"/>
    </source>
</evidence>
<dbReference type="PANTHER" id="PTHR37839:SF1">
    <property type="entry name" value="NA(+)-TRANSLOCATING NADH-QUINONE REDUCTASE SUBUNIT A"/>
    <property type="match status" value="1"/>
</dbReference>
<dbReference type="Proteomes" id="UP000443582">
    <property type="component" value="Unassembled WGS sequence"/>
</dbReference>
<keyword evidence="13" id="KW-1185">Reference proteome</keyword>
<keyword evidence="4 8" id="KW-0915">Sodium</keyword>
<evidence type="ECO:0000259" key="10">
    <source>
        <dbReference type="Pfam" id="PF11973"/>
    </source>
</evidence>
<dbReference type="InterPro" id="IPR056148">
    <property type="entry name" value="NQRA_2nd"/>
</dbReference>
<comment type="similarity">
    <text evidence="8">Belongs to the NqrA family.</text>
</comment>
<sequence>MIHIKRGLDLPISGKPSQKIEAGPQVTKVALTGPDYVGMKPTMIVQVGDEVKKGQALFSCKKVEGVLYTAPISGKVIEINRGARRAFETLVIEVSGNEQVTFENYKGTGVKDLSREDVQSLLVESGLWPTFKTRPFSKAPDLGSEPSSIFITAMDTNPLAADPAVVIAQAGEDFTNGIEIISKLTDGKTYVCKAAGSNIPKPTTTKVETKEFAGVHPAGNAGTHIHFVDPVSNKKTVWSINYQDVIAIGKLFTTGELSTERIISIAGPASVNPTLVKTIPGAHLGEVTSGKVGQGEVRVVSGSVFSGRAMAGSFAYLGRFHNQITLLAEGREREFLGWHKPGLNKFSVKRTFLHWLKPGQIFNFTTATHGSDRAMVPVGSFEKVMPLDMLPTQLLRALVTKDNDYAIELGCLELDEEDLALCTFVSPGKVDFGPALRESLTIIEKEG</sequence>
<keyword evidence="1 8" id="KW-0813">Transport</keyword>
<feature type="domain" description="NqrA second alpha/beta" evidence="11">
    <location>
        <begin position="113"/>
        <end position="257"/>
    </location>
</feature>
<keyword evidence="7 8" id="KW-0739">Sodium transport</keyword>
<dbReference type="RefSeq" id="WP_115363624.1">
    <property type="nucleotide sequence ID" value="NZ_QDKL01000003.1"/>
</dbReference>
<reference evidence="13" key="1">
    <citation type="journal article" date="2019" name="Int. J. Syst. Evol. Microbiol.">
        <title>Halobacteriovorax valvorus sp. nov., a novel prokaryotic predator isolated from coastal seawater of China.</title>
        <authorList>
            <person name="Chen M.-X."/>
        </authorList>
    </citation>
    <scope>NUCLEOTIDE SEQUENCE [LARGE SCALE GENOMIC DNA]</scope>
    <source>
        <strain evidence="13">BL9</strain>
    </source>
</reference>
<dbReference type="InterPro" id="IPR022615">
    <property type="entry name" value="NqrA_C_domain"/>
</dbReference>
<gene>
    <name evidence="8" type="primary">nqrA</name>
    <name evidence="12" type="ORF">DAY19_14185</name>
</gene>
<evidence type="ECO:0000256" key="2">
    <source>
        <dbReference type="ARBA" id="ARBA00022967"/>
    </source>
</evidence>
<dbReference type="PANTHER" id="PTHR37839">
    <property type="entry name" value="NA(+)-TRANSLOCATING NADH-QUINONE REDUCTASE SUBUNIT A"/>
    <property type="match status" value="1"/>
</dbReference>
<evidence type="ECO:0000256" key="8">
    <source>
        <dbReference type="HAMAP-Rule" id="MF_00425"/>
    </source>
</evidence>
<dbReference type="InterPro" id="IPR008703">
    <property type="entry name" value="NqrA"/>
</dbReference>
<organism evidence="12 13">
    <name type="scientific">Halobacteriovorax vibrionivorans</name>
    <dbReference type="NCBI Taxonomy" id="2152716"/>
    <lineage>
        <taxon>Bacteria</taxon>
        <taxon>Pseudomonadati</taxon>
        <taxon>Bdellovibrionota</taxon>
        <taxon>Bacteriovoracia</taxon>
        <taxon>Bacteriovoracales</taxon>
        <taxon>Halobacteriovoraceae</taxon>
        <taxon>Halobacteriovorax</taxon>
    </lineage>
</organism>
<keyword evidence="3 8" id="KW-0520">NAD</keyword>
<keyword evidence="2 8" id="KW-1278">Translocase</keyword>